<evidence type="ECO:0000256" key="5">
    <source>
        <dbReference type="ARBA" id="ARBA00022448"/>
    </source>
</evidence>
<evidence type="ECO:0000256" key="8">
    <source>
        <dbReference type="ARBA" id="ARBA00022692"/>
    </source>
</evidence>
<dbReference type="PANTHER" id="PTHR43298:SF2">
    <property type="entry name" value="FMN_FAD EXPORTER YEEO-RELATED"/>
    <property type="match status" value="1"/>
</dbReference>
<evidence type="ECO:0000256" key="7">
    <source>
        <dbReference type="ARBA" id="ARBA00022475"/>
    </source>
</evidence>
<comment type="caution">
    <text evidence="14">The sequence shown here is derived from an EMBL/GenBank/DDBJ whole genome shotgun (WGS) entry which is preliminary data.</text>
</comment>
<dbReference type="InterPro" id="IPR050222">
    <property type="entry name" value="MATE_MdtK"/>
</dbReference>
<evidence type="ECO:0000256" key="9">
    <source>
        <dbReference type="ARBA" id="ARBA00022989"/>
    </source>
</evidence>
<keyword evidence="15" id="KW-1185">Reference proteome</keyword>
<dbReference type="GO" id="GO:0042910">
    <property type="term" value="F:xenobiotic transmembrane transporter activity"/>
    <property type="evidence" value="ECO:0007669"/>
    <property type="project" value="InterPro"/>
</dbReference>
<feature type="transmembrane region" description="Helical" evidence="13">
    <location>
        <begin position="101"/>
        <end position="123"/>
    </location>
</feature>
<evidence type="ECO:0000256" key="1">
    <source>
        <dbReference type="ARBA" id="ARBA00003408"/>
    </source>
</evidence>
<comment type="similarity">
    <text evidence="3">Belongs to the multi antimicrobial extrusion (MATE) (TC 2.A.66.1) family.</text>
</comment>
<feature type="transmembrane region" description="Helical" evidence="13">
    <location>
        <begin position="322"/>
        <end position="343"/>
    </location>
</feature>
<evidence type="ECO:0000256" key="13">
    <source>
        <dbReference type="SAM" id="Phobius"/>
    </source>
</evidence>
<evidence type="ECO:0000256" key="2">
    <source>
        <dbReference type="ARBA" id="ARBA00004651"/>
    </source>
</evidence>
<reference evidence="14 15" key="1">
    <citation type="submission" date="2018-05" db="EMBL/GenBank/DDBJ databases">
        <title>The Hungate 1000. A catalogue of reference genomes from the rumen microbiome.</title>
        <authorList>
            <person name="Kelly W."/>
        </authorList>
    </citation>
    <scope>NUCLEOTIDE SEQUENCE [LARGE SCALE GENOMIC DNA]</scope>
    <source>
        <strain evidence="14 15">NLAE-zl-C242</strain>
    </source>
</reference>
<feature type="transmembrane region" description="Helical" evidence="13">
    <location>
        <begin position="60"/>
        <end position="81"/>
    </location>
</feature>
<keyword evidence="6" id="KW-0050">Antiport</keyword>
<name>A0A2Y9BIN5_9FIRM</name>
<evidence type="ECO:0000256" key="10">
    <source>
        <dbReference type="ARBA" id="ARBA00023065"/>
    </source>
</evidence>
<dbReference type="RefSeq" id="WP_109733128.1">
    <property type="nucleotide sequence ID" value="NZ_BAAACK010000024.1"/>
</dbReference>
<evidence type="ECO:0000256" key="12">
    <source>
        <dbReference type="ARBA" id="ARBA00031636"/>
    </source>
</evidence>
<keyword evidence="7" id="KW-1003">Cell membrane</keyword>
<comment type="subcellular location">
    <subcellularLocation>
        <location evidence="2">Cell membrane</location>
        <topology evidence="2">Multi-pass membrane protein</topology>
    </subcellularLocation>
</comment>
<dbReference type="Proteomes" id="UP000245845">
    <property type="component" value="Unassembled WGS sequence"/>
</dbReference>
<keyword evidence="8 13" id="KW-0812">Transmembrane</keyword>
<dbReference type="Pfam" id="PF01554">
    <property type="entry name" value="MatE"/>
    <property type="match status" value="2"/>
</dbReference>
<feature type="transmembrane region" description="Helical" evidence="13">
    <location>
        <begin position="200"/>
        <end position="222"/>
    </location>
</feature>
<comment type="function">
    <text evidence="1">Multidrug efflux pump.</text>
</comment>
<organism evidence="14 15">
    <name type="scientific">Faecalicatena orotica</name>
    <dbReference type="NCBI Taxonomy" id="1544"/>
    <lineage>
        <taxon>Bacteria</taxon>
        <taxon>Bacillati</taxon>
        <taxon>Bacillota</taxon>
        <taxon>Clostridia</taxon>
        <taxon>Lachnospirales</taxon>
        <taxon>Lachnospiraceae</taxon>
        <taxon>Faecalicatena</taxon>
    </lineage>
</organism>
<feature type="transmembrane region" description="Helical" evidence="13">
    <location>
        <begin position="363"/>
        <end position="385"/>
    </location>
</feature>
<sequence>MEKPLQQENKMGVMPVPKLLITMSLPMVISMLVQALYNVVDSVFVAKINEAALTAVSLAFPVQNLMIAISAGTGVGINALLSRHLGEKKFEEANNVARNGIFLGMASYIVMALIGLFGSHLFFTVQTKDPVIIRYGTQYMLIITIVSVGIFMQITFERLMQSTGRTIYNMITQGTGAVINIVLDPILIFGLFGLPRMEVAGAALATVIGQLVAVCMSLYFNCRKNPELNINMKGFRPDRTIIANIYKVGVPSIIMQSIGSVMVFGMNKILLIFSSTAAAVFGVYFKLQSFIFMPVFGLNNGMIPIVAYNYGARDKKRIMKTINLSVMIAVGIMILGLAIFQIFPAQLLRLFDASEHMLEIGVPALRIISLSFIFAGYCIIVGSAFQALGNGVYSLIVSVARQLFVILPVAYLFAELFGLHMVWWAIPIAEIVSVVLSSLLFKRIIRQKVKPLGAETSVS</sequence>
<accession>A0A2Y9BIN5</accession>
<dbReference type="InterPro" id="IPR002528">
    <property type="entry name" value="MATE_fam"/>
</dbReference>
<evidence type="ECO:0000256" key="4">
    <source>
        <dbReference type="ARBA" id="ARBA00020268"/>
    </source>
</evidence>
<protein>
    <recommendedName>
        <fullName evidence="4">Probable multidrug resistance protein NorM</fullName>
    </recommendedName>
    <alternativeName>
        <fullName evidence="12">Multidrug-efflux transporter</fullName>
    </alternativeName>
</protein>
<dbReference type="CDD" id="cd13144">
    <property type="entry name" value="MATE_like_4"/>
    <property type="match status" value="1"/>
</dbReference>
<proteinExistence type="inferred from homology"/>
<evidence type="ECO:0000256" key="3">
    <source>
        <dbReference type="ARBA" id="ARBA00010199"/>
    </source>
</evidence>
<dbReference type="PANTHER" id="PTHR43298">
    <property type="entry name" value="MULTIDRUG RESISTANCE PROTEIN NORM-RELATED"/>
    <property type="match status" value="1"/>
</dbReference>
<dbReference type="NCBIfam" id="TIGR00797">
    <property type="entry name" value="matE"/>
    <property type="match status" value="1"/>
</dbReference>
<keyword evidence="5" id="KW-0813">Transport</keyword>
<evidence type="ECO:0000256" key="11">
    <source>
        <dbReference type="ARBA" id="ARBA00023136"/>
    </source>
</evidence>
<gene>
    <name evidence="14" type="ORF">A8806_11571</name>
</gene>
<dbReference type="GO" id="GO:0006811">
    <property type="term" value="P:monoatomic ion transport"/>
    <property type="evidence" value="ECO:0007669"/>
    <property type="project" value="UniProtKB-KW"/>
</dbReference>
<feature type="transmembrane region" description="Helical" evidence="13">
    <location>
        <begin position="177"/>
        <end position="194"/>
    </location>
</feature>
<evidence type="ECO:0000313" key="14">
    <source>
        <dbReference type="EMBL" id="PWJ23137.1"/>
    </source>
</evidence>
<dbReference type="GO" id="GO:0015297">
    <property type="term" value="F:antiporter activity"/>
    <property type="evidence" value="ECO:0007669"/>
    <property type="project" value="UniProtKB-KW"/>
</dbReference>
<dbReference type="OrthoDB" id="9811110at2"/>
<feature type="transmembrane region" description="Helical" evidence="13">
    <location>
        <begin position="420"/>
        <end position="441"/>
    </location>
</feature>
<feature type="transmembrane region" description="Helical" evidence="13">
    <location>
        <begin position="135"/>
        <end position="156"/>
    </location>
</feature>
<feature type="transmembrane region" description="Helical" evidence="13">
    <location>
        <begin position="392"/>
        <end position="414"/>
    </location>
</feature>
<evidence type="ECO:0000256" key="6">
    <source>
        <dbReference type="ARBA" id="ARBA00022449"/>
    </source>
</evidence>
<keyword evidence="9 13" id="KW-1133">Transmembrane helix</keyword>
<dbReference type="InterPro" id="IPR048279">
    <property type="entry name" value="MdtK-like"/>
</dbReference>
<feature type="transmembrane region" description="Helical" evidence="13">
    <location>
        <begin position="291"/>
        <end position="310"/>
    </location>
</feature>
<dbReference type="EMBL" id="QGDL01000015">
    <property type="protein sequence ID" value="PWJ23137.1"/>
    <property type="molecule type" value="Genomic_DNA"/>
</dbReference>
<dbReference type="GO" id="GO:0005886">
    <property type="term" value="C:plasma membrane"/>
    <property type="evidence" value="ECO:0007669"/>
    <property type="project" value="UniProtKB-SubCell"/>
</dbReference>
<keyword evidence="10" id="KW-0406">Ion transport</keyword>
<dbReference type="AlphaFoldDB" id="A0A2Y9BIN5"/>
<dbReference type="PIRSF" id="PIRSF006603">
    <property type="entry name" value="DinF"/>
    <property type="match status" value="1"/>
</dbReference>
<feature type="transmembrane region" description="Helical" evidence="13">
    <location>
        <begin position="20"/>
        <end position="40"/>
    </location>
</feature>
<evidence type="ECO:0000313" key="15">
    <source>
        <dbReference type="Proteomes" id="UP000245845"/>
    </source>
</evidence>
<keyword evidence="11 13" id="KW-0472">Membrane</keyword>